<reference evidence="7 8" key="1">
    <citation type="submission" date="2022-09" db="EMBL/GenBank/DDBJ databases">
        <title>The outer-membrane cytochrome OmcA is essential for infection of Shewanella oneidensis by a zebrafish-associated bacteriophage.</title>
        <authorList>
            <person name="Grenfell A.W."/>
            <person name="Intile P."/>
            <person name="Mcfarlane J."/>
            <person name="Leung D."/>
            <person name="Abdalla K."/>
            <person name="Wold M."/>
            <person name="Kees E."/>
            <person name="Gralnick J."/>
        </authorList>
    </citation>
    <scope>NUCLEOTIDE SEQUENCE [LARGE SCALE GENOMIC DNA]</scope>
    <source>
        <strain evidence="7 8">NF-5</strain>
    </source>
</reference>
<evidence type="ECO:0000313" key="7">
    <source>
        <dbReference type="EMBL" id="MDI5833468.1"/>
    </source>
</evidence>
<evidence type="ECO:0000259" key="6">
    <source>
        <dbReference type="PROSITE" id="PS51866"/>
    </source>
</evidence>
<dbReference type="PANTHER" id="PTHR30432">
    <property type="entry name" value="TRANSCRIPTIONAL REGULATOR MODE"/>
    <property type="match status" value="1"/>
</dbReference>
<dbReference type="Gene3D" id="2.40.50.100">
    <property type="match status" value="1"/>
</dbReference>
<evidence type="ECO:0000256" key="2">
    <source>
        <dbReference type="ARBA" id="ARBA00022448"/>
    </source>
</evidence>
<dbReference type="NCBIfam" id="TIGR00638">
    <property type="entry name" value="Mop"/>
    <property type="match status" value="1"/>
</dbReference>
<accession>A0ABT6UG70</accession>
<organism evidence="7 8">
    <name type="scientific">Shewanella xiamenensis</name>
    <dbReference type="NCBI Taxonomy" id="332186"/>
    <lineage>
        <taxon>Bacteria</taxon>
        <taxon>Pseudomonadati</taxon>
        <taxon>Pseudomonadota</taxon>
        <taxon>Gammaproteobacteria</taxon>
        <taxon>Alteromonadales</taxon>
        <taxon>Shewanellaceae</taxon>
        <taxon>Shewanella</taxon>
    </lineage>
</organism>
<dbReference type="PROSITE" id="PS51866">
    <property type="entry name" value="MOP"/>
    <property type="match status" value="1"/>
</dbReference>
<dbReference type="SUPFAM" id="SSF50331">
    <property type="entry name" value="MOP-like"/>
    <property type="match status" value="2"/>
</dbReference>
<dbReference type="Proteomes" id="UP001159075">
    <property type="component" value="Unassembled WGS sequence"/>
</dbReference>
<evidence type="ECO:0000256" key="3">
    <source>
        <dbReference type="ARBA" id="ARBA00022505"/>
    </source>
</evidence>
<dbReference type="PIRSF" id="PIRSF005763">
    <property type="entry name" value="Txn_reg_ModE"/>
    <property type="match status" value="1"/>
</dbReference>
<keyword evidence="3 5" id="KW-0500">Molybdenum</keyword>
<dbReference type="NCBIfam" id="TIGR00637">
    <property type="entry name" value="ModE_repress"/>
    <property type="match status" value="1"/>
</dbReference>
<name>A0ABT6UG70_9GAMM</name>
<keyword evidence="4" id="KW-0677">Repeat</keyword>
<protein>
    <submittedName>
        <fullName evidence="7">TOBE domain-containing protein</fullName>
    </submittedName>
</protein>
<evidence type="ECO:0000313" key="8">
    <source>
        <dbReference type="Proteomes" id="UP001159075"/>
    </source>
</evidence>
<gene>
    <name evidence="7" type="ORF">ODY93_17950</name>
</gene>
<dbReference type="InterPro" id="IPR005116">
    <property type="entry name" value="Transp-assoc_OB_typ1"/>
</dbReference>
<proteinExistence type="inferred from homology"/>
<dbReference type="InterPro" id="IPR008995">
    <property type="entry name" value="Mo/tungstate-bd_C_term_dom"/>
</dbReference>
<keyword evidence="2 5" id="KW-0813">Transport</keyword>
<dbReference type="InterPro" id="IPR003725">
    <property type="entry name" value="ModE-bd_N"/>
</dbReference>
<evidence type="ECO:0000256" key="1">
    <source>
        <dbReference type="ARBA" id="ARBA00008110"/>
    </source>
</evidence>
<dbReference type="Gene3D" id="1.10.10.10">
    <property type="entry name" value="Winged helix-like DNA-binding domain superfamily/Winged helix DNA-binding domain"/>
    <property type="match status" value="1"/>
</dbReference>
<dbReference type="InterPro" id="IPR036390">
    <property type="entry name" value="WH_DNA-bd_sf"/>
</dbReference>
<comment type="similarity">
    <text evidence="1 5">Belongs to the ModE family.</text>
</comment>
<dbReference type="InterPro" id="IPR051815">
    <property type="entry name" value="Molybdate_resp_trans_reg"/>
</dbReference>
<dbReference type="Pfam" id="PF03459">
    <property type="entry name" value="TOBE"/>
    <property type="match status" value="1"/>
</dbReference>
<dbReference type="RefSeq" id="WP_240292993.1">
    <property type="nucleotide sequence ID" value="NZ_CP092630.1"/>
</dbReference>
<feature type="domain" description="Mop" evidence="6">
    <location>
        <begin position="125"/>
        <end position="191"/>
    </location>
</feature>
<dbReference type="PANTHER" id="PTHR30432:SF1">
    <property type="entry name" value="DNA-BINDING TRANSCRIPTIONAL DUAL REGULATOR MODE"/>
    <property type="match status" value="1"/>
</dbReference>
<dbReference type="SUPFAM" id="SSF46785">
    <property type="entry name" value="Winged helix' DNA-binding domain"/>
    <property type="match status" value="1"/>
</dbReference>
<dbReference type="InterPro" id="IPR036388">
    <property type="entry name" value="WH-like_DNA-bd_sf"/>
</dbReference>
<evidence type="ECO:0000256" key="5">
    <source>
        <dbReference type="PIRNR" id="PIRNR005763"/>
    </source>
</evidence>
<evidence type="ECO:0000256" key="4">
    <source>
        <dbReference type="ARBA" id="ARBA00022737"/>
    </source>
</evidence>
<dbReference type="InterPro" id="IPR004606">
    <property type="entry name" value="Mop_domain"/>
</dbReference>
<sequence>MDLHALLTLTLSLGDKPFANPRRIALLRQVANTGSISQGAKLAGISYKAAWDAINEMNTTMPEPVVSSEKGGKGGGGAKLTEFGERLLKVYSITSQVQEMALSALLDDSVDMHSLLDVMAHFSLKTSARNQLTGRIHSIEPLGLNDSLKVTLAGGQQIQISVTHASFERLQLALDQSILLLFKAPAVTASRDACQSAGQNCVSGHLLSVTELADKAELAIEIGGKEIIYSVMPLADIQTLNVGEPCFACFDATQVIVASMN</sequence>
<dbReference type="EMBL" id="JAOTLW010000022">
    <property type="protein sequence ID" value="MDI5833468.1"/>
    <property type="molecule type" value="Genomic_DNA"/>
</dbReference>
<keyword evidence="8" id="KW-1185">Reference proteome</keyword>
<dbReference type="InterPro" id="IPR016462">
    <property type="entry name" value="ModE"/>
</dbReference>
<comment type="caution">
    <text evidence="7">The sequence shown here is derived from an EMBL/GenBank/DDBJ whole genome shotgun (WGS) entry which is preliminary data.</text>
</comment>